<dbReference type="GO" id="GO:0005886">
    <property type="term" value="C:plasma membrane"/>
    <property type="evidence" value="ECO:0007669"/>
    <property type="project" value="UniProtKB-SubCell"/>
</dbReference>
<feature type="transmembrane region" description="Helical" evidence="6">
    <location>
        <begin position="190"/>
        <end position="210"/>
    </location>
</feature>
<feature type="transmembrane region" description="Helical" evidence="6">
    <location>
        <begin position="263"/>
        <end position="282"/>
    </location>
</feature>
<sequence length="366" mass="39530">MVTVSKLRLDKEWLLFGLMIVVLLLAPTFLSDFRLSLLAKFLTYAIVAISLDLLWGYGGMLSLGQGVFFGLGAYSMAMYLKLMAAGSALPDFMVWSGLTELPWFWKPFHYAWFAIGASVIIPAMVAAIIGFVIFRSRIRGVYFSILTQALALVITILLVGQQPYTGGTNGITNFSTILGFSLSDTSTQTTLYFITVICLACVYILCRWLTGSRFGRILIAIRDAEARVRFCGYNTVMFKVFTFALSAGLAGLGGALFVPQVGIISPAMIGVVPSIEMVIWVAVGGRGTLIGAILGALIVNGAKSYLSESFPDAWLYLQGLLFIAVILLVSGGVMGIFKKLNKSQKITGSAIALAPSIGKSTQISRR</sequence>
<dbReference type="AlphaFoldDB" id="A0A1Z5HTC6"/>
<dbReference type="InterPro" id="IPR017778">
    <property type="entry name" value="ABC_transptr_urea_perm_UrtC"/>
</dbReference>
<keyword evidence="2" id="KW-1003">Cell membrane</keyword>
<evidence type="ECO:0000256" key="5">
    <source>
        <dbReference type="ARBA" id="ARBA00023136"/>
    </source>
</evidence>
<dbReference type="InterPro" id="IPR043428">
    <property type="entry name" value="LivM-like"/>
</dbReference>
<keyword evidence="5 6" id="KW-0472">Membrane</keyword>
<protein>
    <submittedName>
        <fullName evidence="7">Urea ABC transporter permease UrtC</fullName>
    </submittedName>
</protein>
<evidence type="ECO:0000313" key="8">
    <source>
        <dbReference type="Proteomes" id="UP000197032"/>
    </source>
</evidence>
<keyword evidence="4 6" id="KW-1133">Transmembrane helix</keyword>
<name>A0A1Z5HTC6_9FIRM</name>
<evidence type="ECO:0000313" key="7">
    <source>
        <dbReference type="EMBL" id="GAW92793.1"/>
    </source>
</evidence>
<dbReference type="GO" id="GO:0015658">
    <property type="term" value="F:branched-chain amino acid transmembrane transporter activity"/>
    <property type="evidence" value="ECO:0007669"/>
    <property type="project" value="InterPro"/>
</dbReference>
<dbReference type="RefSeq" id="WP_368731566.1">
    <property type="nucleotide sequence ID" value="NZ_BDGJ01000100.1"/>
</dbReference>
<proteinExistence type="predicted"/>
<dbReference type="Proteomes" id="UP000197032">
    <property type="component" value="Unassembled WGS sequence"/>
</dbReference>
<feature type="transmembrane region" description="Helical" evidence="6">
    <location>
        <begin position="67"/>
        <end position="89"/>
    </location>
</feature>
<feature type="transmembrane region" description="Helical" evidence="6">
    <location>
        <begin position="141"/>
        <end position="160"/>
    </location>
</feature>
<feature type="transmembrane region" description="Helical" evidence="6">
    <location>
        <begin position="231"/>
        <end position="257"/>
    </location>
</feature>
<dbReference type="PANTHER" id="PTHR30482">
    <property type="entry name" value="HIGH-AFFINITY BRANCHED-CHAIN AMINO ACID TRANSPORT SYSTEM PERMEASE"/>
    <property type="match status" value="1"/>
</dbReference>
<feature type="transmembrane region" description="Helical" evidence="6">
    <location>
        <begin position="12"/>
        <end position="31"/>
    </location>
</feature>
<dbReference type="EMBL" id="BDGJ01000100">
    <property type="protein sequence ID" value="GAW92793.1"/>
    <property type="molecule type" value="Genomic_DNA"/>
</dbReference>
<dbReference type="NCBIfam" id="TIGR03408">
    <property type="entry name" value="urea_trans_UrtC"/>
    <property type="match status" value="1"/>
</dbReference>
<feature type="transmembrane region" description="Helical" evidence="6">
    <location>
        <begin position="109"/>
        <end position="134"/>
    </location>
</feature>
<evidence type="ECO:0000256" key="6">
    <source>
        <dbReference type="SAM" id="Phobius"/>
    </source>
</evidence>
<evidence type="ECO:0000256" key="4">
    <source>
        <dbReference type="ARBA" id="ARBA00022989"/>
    </source>
</evidence>
<feature type="transmembrane region" description="Helical" evidence="6">
    <location>
        <begin position="37"/>
        <end position="55"/>
    </location>
</feature>
<keyword evidence="3 6" id="KW-0812">Transmembrane</keyword>
<dbReference type="PANTHER" id="PTHR30482:SF4">
    <property type="entry name" value="SLR1201 PROTEIN"/>
    <property type="match status" value="1"/>
</dbReference>
<evidence type="ECO:0000256" key="3">
    <source>
        <dbReference type="ARBA" id="ARBA00022692"/>
    </source>
</evidence>
<dbReference type="CDD" id="cd06581">
    <property type="entry name" value="TM_PBP1_LivM_like"/>
    <property type="match status" value="1"/>
</dbReference>
<comment type="caution">
    <text evidence="7">The sequence shown here is derived from an EMBL/GenBank/DDBJ whole genome shotgun (WGS) entry which is preliminary data.</text>
</comment>
<gene>
    <name evidence="7" type="ORF">KKC1_19420</name>
</gene>
<comment type="subcellular location">
    <subcellularLocation>
        <location evidence="1">Cell membrane</location>
        <topology evidence="1">Multi-pass membrane protein</topology>
    </subcellularLocation>
</comment>
<feature type="transmembrane region" description="Helical" evidence="6">
    <location>
        <begin position="313"/>
        <end position="337"/>
    </location>
</feature>
<evidence type="ECO:0000256" key="2">
    <source>
        <dbReference type="ARBA" id="ARBA00022475"/>
    </source>
</evidence>
<accession>A0A1Z5HTC6</accession>
<organism evidence="7 8">
    <name type="scientific">Calderihabitans maritimus</name>
    <dbReference type="NCBI Taxonomy" id="1246530"/>
    <lineage>
        <taxon>Bacteria</taxon>
        <taxon>Bacillati</taxon>
        <taxon>Bacillota</taxon>
        <taxon>Clostridia</taxon>
        <taxon>Neomoorellales</taxon>
        <taxon>Calderihabitantaceae</taxon>
        <taxon>Calderihabitans</taxon>
    </lineage>
</organism>
<reference evidence="8" key="1">
    <citation type="journal article" date="2017" name="Appl. Environ. Microbiol.">
        <title>Genomic analysis of Calderihabitans maritimus KKC1, a thermophilic hydrogenogenic carboxydotrophic bacterium isolated from marine sediment.</title>
        <authorList>
            <person name="Omae K."/>
            <person name="Yoneda Y."/>
            <person name="Fukuyama Y."/>
            <person name="Yoshida T."/>
            <person name="Sako Y."/>
        </authorList>
    </citation>
    <scope>NUCLEOTIDE SEQUENCE [LARGE SCALE GENOMIC DNA]</scope>
    <source>
        <strain evidence="8">KKC1</strain>
    </source>
</reference>
<dbReference type="InterPro" id="IPR001851">
    <property type="entry name" value="ABC_transp_permease"/>
</dbReference>
<evidence type="ECO:0000256" key="1">
    <source>
        <dbReference type="ARBA" id="ARBA00004651"/>
    </source>
</evidence>
<dbReference type="Pfam" id="PF02653">
    <property type="entry name" value="BPD_transp_2"/>
    <property type="match status" value="1"/>
</dbReference>
<keyword evidence="8" id="KW-1185">Reference proteome</keyword>